<protein>
    <submittedName>
        <fullName evidence="1">Uncharacterized protein</fullName>
    </submittedName>
</protein>
<accession>A0A4Z2J592</accession>
<evidence type="ECO:0000313" key="1">
    <source>
        <dbReference type="EMBL" id="TNN85187.1"/>
    </source>
</evidence>
<organism evidence="1 2">
    <name type="scientific">Liparis tanakae</name>
    <name type="common">Tanaka's snailfish</name>
    <dbReference type="NCBI Taxonomy" id="230148"/>
    <lineage>
        <taxon>Eukaryota</taxon>
        <taxon>Metazoa</taxon>
        <taxon>Chordata</taxon>
        <taxon>Craniata</taxon>
        <taxon>Vertebrata</taxon>
        <taxon>Euteleostomi</taxon>
        <taxon>Actinopterygii</taxon>
        <taxon>Neopterygii</taxon>
        <taxon>Teleostei</taxon>
        <taxon>Neoteleostei</taxon>
        <taxon>Acanthomorphata</taxon>
        <taxon>Eupercaria</taxon>
        <taxon>Perciformes</taxon>
        <taxon>Cottioidei</taxon>
        <taxon>Cottales</taxon>
        <taxon>Liparidae</taxon>
        <taxon>Liparis</taxon>
    </lineage>
</organism>
<reference evidence="1 2" key="1">
    <citation type="submission" date="2019-03" db="EMBL/GenBank/DDBJ databases">
        <title>First draft genome of Liparis tanakae, snailfish: a comprehensive survey of snailfish specific genes.</title>
        <authorList>
            <person name="Kim W."/>
            <person name="Song I."/>
            <person name="Jeong J.-H."/>
            <person name="Kim D."/>
            <person name="Kim S."/>
            <person name="Ryu S."/>
            <person name="Song J.Y."/>
            <person name="Lee S.K."/>
        </authorList>
    </citation>
    <scope>NUCLEOTIDE SEQUENCE [LARGE SCALE GENOMIC DNA]</scope>
    <source>
        <tissue evidence="1">Muscle</tissue>
    </source>
</reference>
<dbReference type="EMBL" id="SRLO01000022">
    <property type="protein sequence ID" value="TNN85187.1"/>
    <property type="molecule type" value="Genomic_DNA"/>
</dbReference>
<sequence>MGRQRRVDVDPDVDLLQSSTPTSSCCRSVPLNATLWDQSTEDSRATELGDSVTSRKTTFKII</sequence>
<proteinExistence type="predicted"/>
<dbReference type="AlphaFoldDB" id="A0A4Z2J592"/>
<keyword evidence="2" id="KW-1185">Reference proteome</keyword>
<gene>
    <name evidence="1" type="ORF">EYF80_004537</name>
</gene>
<dbReference type="Proteomes" id="UP000314294">
    <property type="component" value="Unassembled WGS sequence"/>
</dbReference>
<evidence type="ECO:0000313" key="2">
    <source>
        <dbReference type="Proteomes" id="UP000314294"/>
    </source>
</evidence>
<name>A0A4Z2J592_9TELE</name>
<comment type="caution">
    <text evidence="1">The sequence shown here is derived from an EMBL/GenBank/DDBJ whole genome shotgun (WGS) entry which is preliminary data.</text>
</comment>